<keyword evidence="1" id="KW-0677">Repeat</keyword>
<dbReference type="InterPro" id="IPR035976">
    <property type="entry name" value="Sushi/SCR/CCP_sf"/>
</dbReference>
<feature type="compositionally biased region" description="Polar residues" evidence="4">
    <location>
        <begin position="427"/>
        <end position="437"/>
    </location>
</feature>
<evidence type="ECO:0000313" key="7">
    <source>
        <dbReference type="EMBL" id="KAK4321166.1"/>
    </source>
</evidence>
<gene>
    <name evidence="7" type="ORF">Pmani_008010</name>
</gene>
<comment type="caution">
    <text evidence="3">Lacks conserved residue(s) required for the propagation of feature annotation.</text>
</comment>
<comment type="caution">
    <text evidence="7">The sequence shown here is derived from an EMBL/GenBank/DDBJ whole genome shotgun (WGS) entry which is preliminary data.</text>
</comment>
<evidence type="ECO:0000256" key="2">
    <source>
        <dbReference type="ARBA" id="ARBA00023157"/>
    </source>
</evidence>
<evidence type="ECO:0000256" key="1">
    <source>
        <dbReference type="ARBA" id="ARBA00022737"/>
    </source>
</evidence>
<sequence>MCPTIVPPRQGEMTCSKGVMDGAYPLDTTCTFTCGGGAALRGSRTTICTPEAVWSTSVPTCQALKCSVLTDVEHGRVSPGRCVTRASSPGHHCYLSCSPGYRVVGNPVRTCRPDGHWSPDAPSPYCEKDTMKPFIQCPSDVKVELAPHQSSAYVRLPQPKANVDWFRYVAGWRSLASGLTQRRYVEASPDWAKQLEADLPAGKTTVTFMAHSPLSHETASCSFTVEVIDEEEPQVFGCPKSFSVQLVEGEVSKKVRWKEPVFKDNVNITHFWRSREPGQMLPSGVYPIHYVAMDPYRNRGKCSFTITVYPPPSQSARPAFPSSQVMAVCPGLNGGKPIHMFAWRVPPGCTVVGGTSSVLHAQWEHTLVGTQAMDVSNVVSGGRRHKQAHTPPPSVSSLSPTHHQRSPATRLQNERNRQIQREDFHGRSSSVRGETNPGTFSTQHQHQQQQQPSGSSTSTSFLQHFPLPSLRPGGSTTLAFAHARARGQTALAQAHAHSHAQAHAHARVTSYG</sequence>
<keyword evidence="2 3" id="KW-1015">Disulfide bond</keyword>
<dbReference type="PANTHER" id="PTHR46343">
    <property type="entry name" value="HYR DOMAIN-CONTAINING PROTEIN"/>
    <property type="match status" value="1"/>
</dbReference>
<feature type="region of interest" description="Disordered" evidence="4">
    <location>
        <begin position="380"/>
        <end position="475"/>
    </location>
</feature>
<reference evidence="7" key="1">
    <citation type="submission" date="2023-11" db="EMBL/GenBank/DDBJ databases">
        <title>Genome assemblies of two species of porcelain crab, Petrolisthes cinctipes and Petrolisthes manimaculis (Anomura: Porcellanidae).</title>
        <authorList>
            <person name="Angst P."/>
        </authorList>
    </citation>
    <scope>NUCLEOTIDE SEQUENCE</scope>
    <source>
        <strain evidence="7">PB745_02</strain>
        <tissue evidence="7">Gill</tissue>
    </source>
</reference>
<feature type="domain" description="Sushi" evidence="6">
    <location>
        <begin position="64"/>
        <end position="128"/>
    </location>
</feature>
<dbReference type="Gene3D" id="2.10.70.10">
    <property type="entry name" value="Complement Module, domain 1"/>
    <property type="match status" value="2"/>
</dbReference>
<feature type="disulfide bond" evidence="3">
    <location>
        <begin position="34"/>
        <end position="61"/>
    </location>
</feature>
<proteinExistence type="predicted"/>
<evidence type="ECO:0000256" key="4">
    <source>
        <dbReference type="SAM" id="MobiDB-lite"/>
    </source>
</evidence>
<dbReference type="PANTHER" id="PTHR46343:SF2">
    <property type="entry name" value="SUSHI_VON WILLEBRAND FACTOR TYPE A_EGF_PENTRAXIN DOMAIN-CONTAINING 1"/>
    <property type="match status" value="1"/>
</dbReference>
<dbReference type="PROSITE" id="PS50825">
    <property type="entry name" value="HYR"/>
    <property type="match status" value="1"/>
</dbReference>
<dbReference type="InterPro" id="IPR000436">
    <property type="entry name" value="Sushi_SCR_CCP_dom"/>
</dbReference>
<dbReference type="InterPro" id="IPR043555">
    <property type="entry name" value="SRPX-like"/>
</dbReference>
<dbReference type="Proteomes" id="UP001292094">
    <property type="component" value="Unassembled WGS sequence"/>
</dbReference>
<keyword evidence="3" id="KW-0768">Sushi</keyword>
<feature type="compositionally biased region" description="Low complexity" evidence="4">
    <location>
        <begin position="438"/>
        <end position="461"/>
    </location>
</feature>
<dbReference type="AlphaFoldDB" id="A0AAE1Q763"/>
<feature type="domain" description="HYR" evidence="5">
    <location>
        <begin position="228"/>
        <end position="310"/>
    </location>
</feature>
<feature type="domain" description="Sushi" evidence="6">
    <location>
        <begin position="13"/>
        <end position="63"/>
    </location>
</feature>
<evidence type="ECO:0000256" key="3">
    <source>
        <dbReference type="PROSITE-ProRule" id="PRU00302"/>
    </source>
</evidence>
<organism evidence="7 8">
    <name type="scientific">Petrolisthes manimaculis</name>
    <dbReference type="NCBI Taxonomy" id="1843537"/>
    <lineage>
        <taxon>Eukaryota</taxon>
        <taxon>Metazoa</taxon>
        <taxon>Ecdysozoa</taxon>
        <taxon>Arthropoda</taxon>
        <taxon>Crustacea</taxon>
        <taxon>Multicrustacea</taxon>
        <taxon>Malacostraca</taxon>
        <taxon>Eumalacostraca</taxon>
        <taxon>Eucarida</taxon>
        <taxon>Decapoda</taxon>
        <taxon>Pleocyemata</taxon>
        <taxon>Anomura</taxon>
        <taxon>Galatheoidea</taxon>
        <taxon>Porcellanidae</taxon>
        <taxon>Petrolisthes</taxon>
    </lineage>
</organism>
<evidence type="ECO:0000259" key="6">
    <source>
        <dbReference type="PROSITE" id="PS50923"/>
    </source>
</evidence>
<dbReference type="SUPFAM" id="SSF57535">
    <property type="entry name" value="Complement control module/SCR domain"/>
    <property type="match status" value="2"/>
</dbReference>
<evidence type="ECO:0000313" key="8">
    <source>
        <dbReference type="Proteomes" id="UP001292094"/>
    </source>
</evidence>
<evidence type="ECO:0000259" key="5">
    <source>
        <dbReference type="PROSITE" id="PS50825"/>
    </source>
</evidence>
<keyword evidence="8" id="KW-1185">Reference proteome</keyword>
<dbReference type="Pfam" id="PF00084">
    <property type="entry name" value="Sushi"/>
    <property type="match status" value="2"/>
</dbReference>
<dbReference type="PROSITE" id="PS50923">
    <property type="entry name" value="SUSHI"/>
    <property type="match status" value="2"/>
</dbReference>
<name>A0AAE1Q763_9EUCA</name>
<dbReference type="CDD" id="cd00033">
    <property type="entry name" value="CCP"/>
    <property type="match status" value="2"/>
</dbReference>
<dbReference type="Pfam" id="PF02494">
    <property type="entry name" value="HYR"/>
    <property type="match status" value="1"/>
</dbReference>
<feature type="compositionally biased region" description="Basic and acidic residues" evidence="4">
    <location>
        <begin position="412"/>
        <end position="426"/>
    </location>
</feature>
<dbReference type="InterPro" id="IPR003410">
    <property type="entry name" value="HYR_dom"/>
</dbReference>
<dbReference type="SMART" id="SM00032">
    <property type="entry name" value="CCP"/>
    <property type="match status" value="2"/>
</dbReference>
<dbReference type="EMBL" id="JAWZYT010000610">
    <property type="protein sequence ID" value="KAK4321166.1"/>
    <property type="molecule type" value="Genomic_DNA"/>
</dbReference>
<accession>A0AAE1Q763</accession>
<protein>
    <submittedName>
        <fullName evidence="7">Uncharacterized protein</fullName>
    </submittedName>
</protein>